<accession>A0A967B5G4</accession>
<reference evidence="1" key="1">
    <citation type="submission" date="2020-03" db="EMBL/GenBank/DDBJ databases">
        <title>Draft sequencing of Calidifontibacter sp. DB0510.</title>
        <authorList>
            <person name="Kim D.-U."/>
        </authorList>
    </citation>
    <scope>NUCLEOTIDE SEQUENCE</scope>
    <source>
        <strain evidence="1">DB0510</strain>
    </source>
</reference>
<dbReference type="InterPro" id="IPR034660">
    <property type="entry name" value="DinB/YfiT-like"/>
</dbReference>
<dbReference type="InterPro" id="IPR017517">
    <property type="entry name" value="Maleyloyr_isom"/>
</dbReference>
<dbReference type="NCBIfam" id="TIGR03083">
    <property type="entry name" value="maleylpyruvate isomerase family mycothiol-dependent enzyme"/>
    <property type="match status" value="1"/>
</dbReference>
<keyword evidence="2" id="KW-1185">Reference proteome</keyword>
<name>A0A967B5G4_9MICO</name>
<protein>
    <submittedName>
        <fullName evidence="1">TIGR03085 family protein</fullName>
    </submittedName>
</protein>
<dbReference type="SUPFAM" id="SSF109854">
    <property type="entry name" value="DinB/YfiT-like putative metalloenzymes"/>
    <property type="match status" value="1"/>
</dbReference>
<dbReference type="InterPro" id="IPR017519">
    <property type="entry name" value="CHP03085"/>
</dbReference>
<sequence length="213" mass="23430">MARFARAERDALCDTFTAVGPDAPTLCKGWQTRDLAAHLILRERRPDAALGMFLAPLAGRLDKIQSSFAQRPFAELVETVRQGPPRWSPFALSPVDEAGNLVEFFIHHEDVLRAQEGRPRRELSEDEQKSLYAALPRIAPLALRSVRTGVVADCGDFGRQQLRGPKDDHGNVVIIGAPSEVLLEIYGRGAHADTELDGADHDVAAYRETARGL</sequence>
<proteinExistence type="predicted"/>
<evidence type="ECO:0000313" key="1">
    <source>
        <dbReference type="EMBL" id="NHN54986.1"/>
    </source>
</evidence>
<comment type="caution">
    <text evidence="1">The sequence shown here is derived from an EMBL/GenBank/DDBJ whole genome shotgun (WGS) entry which is preliminary data.</text>
</comment>
<dbReference type="NCBIfam" id="TIGR03085">
    <property type="entry name" value="TIGR03085 family metal-binding protein"/>
    <property type="match status" value="1"/>
</dbReference>
<dbReference type="EMBL" id="JAAOIV010000002">
    <property type="protein sequence ID" value="NHN54986.1"/>
    <property type="molecule type" value="Genomic_DNA"/>
</dbReference>
<gene>
    <name evidence="1" type="ORF">G9U51_04195</name>
</gene>
<dbReference type="AlphaFoldDB" id="A0A967B5G4"/>
<evidence type="ECO:0000313" key="2">
    <source>
        <dbReference type="Proteomes" id="UP000744769"/>
    </source>
</evidence>
<dbReference type="RefSeq" id="WP_166193631.1">
    <property type="nucleotide sequence ID" value="NZ_JAAOIV010000002.1"/>
</dbReference>
<organism evidence="1 2">
    <name type="scientific">Metallococcus carri</name>
    <dbReference type="NCBI Taxonomy" id="1656884"/>
    <lineage>
        <taxon>Bacteria</taxon>
        <taxon>Bacillati</taxon>
        <taxon>Actinomycetota</taxon>
        <taxon>Actinomycetes</taxon>
        <taxon>Micrococcales</taxon>
        <taxon>Dermacoccaceae</taxon>
        <taxon>Metallococcus</taxon>
    </lineage>
</organism>
<dbReference type="Proteomes" id="UP000744769">
    <property type="component" value="Unassembled WGS sequence"/>
</dbReference>